<sequence>MSLRVVHLHGCTTGRLVLIGDIHGCVDELRALLTKVQFTNAAVRRRPSLLTSSSSSAPTSRPSSPAAAPAPLEEARRDGRMCVPAALMEGPLEDSDTAAPSPGAVVPPPVAAEGGEDVCVFVGDLVNKGPHSYEVVRCLRDIGAIGVLGNHDAVLLQVAEKLRAEVPLTDKERNSSLYPLAVDCPDDVFEFVASVPHVMRFHAYRLLVVHAGIDPSIPVAAQDIEAVTRMRNLAKVKQYRKQAVDAASGLPPHVALSVSAAFATLERPKFGKSWCATWSKLAGRLRGVGEGTREHGSSSDHSSGDEGEPAAGKEKKKKKIKTAATGAEKWRTRIHAEYADVTIVFGHDAKRRLQVHPPYAYGLDSGCVTGDRLTALVWPDTLVSVPGWQGHTPLLSSSM</sequence>
<dbReference type="InterPro" id="IPR050126">
    <property type="entry name" value="Ap4A_hydrolase"/>
</dbReference>
<dbReference type="Pfam" id="PF00149">
    <property type="entry name" value="Metallophos"/>
    <property type="match status" value="1"/>
</dbReference>
<feature type="region of interest" description="Disordered" evidence="1">
    <location>
        <begin position="288"/>
        <end position="325"/>
    </location>
</feature>
<dbReference type="Proteomes" id="UP001430356">
    <property type="component" value="Unassembled WGS sequence"/>
</dbReference>
<dbReference type="InterPro" id="IPR004843">
    <property type="entry name" value="Calcineurin-like_PHP"/>
</dbReference>
<proteinExistence type="predicted"/>
<dbReference type="AlphaFoldDB" id="A0AAW0EN43"/>
<evidence type="ECO:0000256" key="1">
    <source>
        <dbReference type="SAM" id="MobiDB-lite"/>
    </source>
</evidence>
<gene>
    <name evidence="3" type="ORF">NESM_000430500</name>
</gene>
<feature type="region of interest" description="Disordered" evidence="1">
    <location>
        <begin position="47"/>
        <end position="76"/>
    </location>
</feature>
<dbReference type="GO" id="GO:0016791">
    <property type="term" value="F:phosphatase activity"/>
    <property type="evidence" value="ECO:0007669"/>
    <property type="project" value="TreeGrafter"/>
</dbReference>
<accession>A0AAW0EN43</accession>
<protein>
    <submittedName>
        <fullName evidence="3">Bis(5'-nucleosyl)-tetraphosphatase, symmetrical-like protein</fullName>
    </submittedName>
</protein>
<organism evidence="3 4">
    <name type="scientific">Novymonas esmeraldas</name>
    <dbReference type="NCBI Taxonomy" id="1808958"/>
    <lineage>
        <taxon>Eukaryota</taxon>
        <taxon>Discoba</taxon>
        <taxon>Euglenozoa</taxon>
        <taxon>Kinetoplastea</taxon>
        <taxon>Metakinetoplastina</taxon>
        <taxon>Trypanosomatida</taxon>
        <taxon>Trypanosomatidae</taxon>
        <taxon>Novymonas</taxon>
    </lineage>
</organism>
<feature type="compositionally biased region" description="Basic and acidic residues" evidence="1">
    <location>
        <begin position="291"/>
        <end position="304"/>
    </location>
</feature>
<dbReference type="SUPFAM" id="SSF56300">
    <property type="entry name" value="Metallo-dependent phosphatases"/>
    <property type="match status" value="1"/>
</dbReference>
<evidence type="ECO:0000313" key="4">
    <source>
        <dbReference type="Proteomes" id="UP001430356"/>
    </source>
</evidence>
<reference evidence="3 4" key="1">
    <citation type="journal article" date="2021" name="MBio">
        <title>A New Model Trypanosomatid, Novymonas esmeraldas: Genomic Perception of Its 'Candidatus Pandoraea novymonadis' Endosymbiont.</title>
        <authorList>
            <person name="Zakharova A."/>
            <person name="Saura A."/>
            <person name="Butenko A."/>
            <person name="Podesvova L."/>
            <person name="Warmusova S."/>
            <person name="Kostygov A.Y."/>
            <person name="Nenarokova A."/>
            <person name="Lukes J."/>
            <person name="Opperdoes F.R."/>
            <person name="Yurchenko V."/>
        </authorList>
    </citation>
    <scope>NUCLEOTIDE SEQUENCE [LARGE SCALE GENOMIC DNA]</scope>
    <source>
        <strain evidence="3 4">E262AT.01</strain>
    </source>
</reference>
<keyword evidence="4" id="KW-1185">Reference proteome</keyword>
<dbReference type="PANTHER" id="PTHR42850:SF4">
    <property type="entry name" value="ZINC-DEPENDENT ENDOPOLYPHOSPHATASE"/>
    <property type="match status" value="1"/>
</dbReference>
<comment type="caution">
    <text evidence="3">The sequence shown here is derived from an EMBL/GenBank/DDBJ whole genome shotgun (WGS) entry which is preliminary data.</text>
</comment>
<dbReference type="Gene3D" id="3.60.21.10">
    <property type="match status" value="2"/>
</dbReference>
<evidence type="ECO:0000313" key="3">
    <source>
        <dbReference type="EMBL" id="KAK7195076.1"/>
    </source>
</evidence>
<evidence type="ECO:0000259" key="2">
    <source>
        <dbReference type="Pfam" id="PF00149"/>
    </source>
</evidence>
<feature type="domain" description="Calcineurin-like phosphoesterase" evidence="2">
    <location>
        <begin position="113"/>
        <end position="235"/>
    </location>
</feature>
<dbReference type="PANTHER" id="PTHR42850">
    <property type="entry name" value="METALLOPHOSPHOESTERASE"/>
    <property type="match status" value="1"/>
</dbReference>
<name>A0AAW0EN43_9TRYP</name>
<feature type="compositionally biased region" description="Low complexity" evidence="1">
    <location>
        <begin position="48"/>
        <end position="72"/>
    </location>
</feature>
<dbReference type="GO" id="GO:0005737">
    <property type="term" value="C:cytoplasm"/>
    <property type="evidence" value="ECO:0007669"/>
    <property type="project" value="TreeGrafter"/>
</dbReference>
<dbReference type="EMBL" id="JAECZO010000047">
    <property type="protein sequence ID" value="KAK7195076.1"/>
    <property type="molecule type" value="Genomic_DNA"/>
</dbReference>
<dbReference type="InterPro" id="IPR029052">
    <property type="entry name" value="Metallo-depent_PP-like"/>
</dbReference>